<comment type="caution">
    <text evidence="2">The sequence shown here is derived from an EMBL/GenBank/DDBJ whole genome shotgun (WGS) entry which is preliminary data.</text>
</comment>
<evidence type="ECO:0000313" key="2">
    <source>
        <dbReference type="EMBL" id="GAV49018.1"/>
    </source>
</evidence>
<sequence>MSEYFSSFSFKNLGDSIANAAHRTQDKLSNAVANVNLNDPQTRLSIKTRTRYLKETLGAVDEISKLPPQYVLLERKSDALEKACKRMLLVTQTFEVEGYDYPPNLPESFSDWWSGSKEGWFGSTKQDEDGESKIQTDGSSKDPLMPRSFAQAIAKASHECGEAYQNSQKSEKKQIDEDEDDVNLVEMFNTLSICYRNIDEGKDEMDKSIAREFNDKLEQLLNRDFKKIHVLRNKVENSRLKFDTMRYEMRLKEKEEKEENENTANADEGPSNKNQQEPTNEPAKEEEKPTPAEPAEAQHTTKTENSNKEPMVENPEDNKLLEQLEDEFVSNTSEAVETMTSIVEGSEILRLMKLFQNLQLVYYRQCVQEMEASLKGLNDLEN</sequence>
<dbReference type="OrthoDB" id="5549748at2759"/>
<accession>A0A1Q3A003</accession>
<feature type="region of interest" description="Disordered" evidence="1">
    <location>
        <begin position="120"/>
        <end position="145"/>
    </location>
</feature>
<feature type="compositionally biased region" description="Basic and acidic residues" evidence="1">
    <location>
        <begin position="299"/>
        <end position="314"/>
    </location>
</feature>
<dbReference type="EMBL" id="BDGX01000014">
    <property type="protein sequence ID" value="GAV49018.1"/>
    <property type="molecule type" value="Genomic_DNA"/>
</dbReference>
<dbReference type="eggNOG" id="ENOG502QZYP">
    <property type="taxonomic scope" value="Eukaryota"/>
</dbReference>
<evidence type="ECO:0000313" key="3">
    <source>
        <dbReference type="Proteomes" id="UP000187013"/>
    </source>
</evidence>
<dbReference type="Gene3D" id="1.20.1270.60">
    <property type="entry name" value="Arfaptin homology (AH) domain/BAR domain"/>
    <property type="match status" value="1"/>
</dbReference>
<reference evidence="2 3" key="1">
    <citation type="submission" date="2016-08" db="EMBL/GenBank/DDBJ databases">
        <title>Draft genome sequence of allopolyploid Zygosaccharomyces rouxii.</title>
        <authorList>
            <person name="Watanabe J."/>
            <person name="Uehara K."/>
            <person name="Mogi Y."/>
            <person name="Tsukioka Y."/>
        </authorList>
    </citation>
    <scope>NUCLEOTIDE SEQUENCE [LARGE SCALE GENOMIC DNA]</scope>
    <source>
        <strain evidence="2 3">NBRC 110957</strain>
    </source>
</reference>
<dbReference type="InterPro" id="IPR027267">
    <property type="entry name" value="AH/BAR_dom_sf"/>
</dbReference>
<feature type="region of interest" description="Disordered" evidence="1">
    <location>
        <begin position="252"/>
        <end position="314"/>
    </location>
</feature>
<dbReference type="Proteomes" id="UP000187013">
    <property type="component" value="Unassembled WGS sequence"/>
</dbReference>
<feature type="compositionally biased region" description="Basic and acidic residues" evidence="1">
    <location>
        <begin position="125"/>
        <end position="134"/>
    </location>
</feature>
<name>A0A1Q3A003_ZYGRO</name>
<dbReference type="AlphaFoldDB" id="A0A1Q3A003"/>
<gene>
    <name evidence="2" type="ORF">ZYGR_0N04230</name>
</gene>
<proteinExistence type="predicted"/>
<organism evidence="2 3">
    <name type="scientific">Zygosaccharomyces rouxii</name>
    <dbReference type="NCBI Taxonomy" id="4956"/>
    <lineage>
        <taxon>Eukaryota</taxon>
        <taxon>Fungi</taxon>
        <taxon>Dikarya</taxon>
        <taxon>Ascomycota</taxon>
        <taxon>Saccharomycotina</taxon>
        <taxon>Saccharomycetes</taxon>
        <taxon>Saccharomycetales</taxon>
        <taxon>Saccharomycetaceae</taxon>
        <taxon>Zygosaccharomyces</taxon>
    </lineage>
</organism>
<dbReference type="Pfam" id="PF10455">
    <property type="entry name" value="BAR_2"/>
    <property type="match status" value="1"/>
</dbReference>
<dbReference type="SUPFAM" id="SSF103657">
    <property type="entry name" value="BAR/IMD domain-like"/>
    <property type="match status" value="1"/>
</dbReference>
<dbReference type="InterPro" id="IPR018859">
    <property type="entry name" value="BAR_dom-cont"/>
</dbReference>
<evidence type="ECO:0008006" key="4">
    <source>
        <dbReference type="Google" id="ProtNLM"/>
    </source>
</evidence>
<evidence type="ECO:0000256" key="1">
    <source>
        <dbReference type="SAM" id="MobiDB-lite"/>
    </source>
</evidence>
<protein>
    <recommendedName>
        <fullName evidence="4">BAR domain-containing protein</fullName>
    </recommendedName>
</protein>